<keyword evidence="1" id="KW-0812">Transmembrane</keyword>
<keyword evidence="1" id="KW-1133">Transmembrane helix</keyword>
<accession>A0ABV4CTN2</accession>
<proteinExistence type="predicted"/>
<sequence length="244" mass="27520">MKTIIELLKNHKVSDKTIFRLYIVFSIFMAAGGLSLSCYLIILFTRNWMPTLLCAIAIIAAFIILNWLSKTNGIIAKLSIQILNTVYIMLSFFIDFAYPGFILFFGLFIVIIFSIAIPLVLILLLSYCNIISLSGATILFCSIAIASIISVYCAGLSHWILKNLSPLKDWGEHRYQNYQIDLALYVVNGKNINVLVNFLYLVYLSLSGFCMIQYNAPLFSETLDAAILKAFLIYMAFSGMVKSY</sequence>
<reference evidence="2 3" key="1">
    <citation type="submission" date="2024-03" db="EMBL/GenBank/DDBJ databases">
        <title>Mouse gut bacterial collection (mGBC) of GemPharmatech.</title>
        <authorList>
            <person name="He Y."/>
            <person name="Dong L."/>
            <person name="Wu D."/>
            <person name="Gao X."/>
            <person name="Lin Z."/>
        </authorList>
    </citation>
    <scope>NUCLEOTIDE SEQUENCE [LARGE SCALE GENOMIC DNA]</scope>
    <source>
        <strain evidence="2 3">54-13</strain>
    </source>
</reference>
<feature type="transmembrane region" description="Helical" evidence="1">
    <location>
        <begin position="75"/>
        <end position="94"/>
    </location>
</feature>
<name>A0ABV4CTN2_9BACT</name>
<evidence type="ECO:0008006" key="4">
    <source>
        <dbReference type="Google" id="ProtNLM"/>
    </source>
</evidence>
<evidence type="ECO:0000256" key="1">
    <source>
        <dbReference type="SAM" id="Phobius"/>
    </source>
</evidence>
<feature type="transmembrane region" description="Helical" evidence="1">
    <location>
        <begin position="100"/>
        <end position="125"/>
    </location>
</feature>
<feature type="transmembrane region" description="Helical" evidence="1">
    <location>
        <begin position="223"/>
        <end position="241"/>
    </location>
</feature>
<comment type="caution">
    <text evidence="2">The sequence shown here is derived from an EMBL/GenBank/DDBJ whole genome shotgun (WGS) entry which is preliminary data.</text>
</comment>
<dbReference type="Proteomes" id="UP001565200">
    <property type="component" value="Unassembled WGS sequence"/>
</dbReference>
<dbReference type="EMBL" id="JBCLPP010000004">
    <property type="protein sequence ID" value="MEY8244377.1"/>
    <property type="molecule type" value="Genomic_DNA"/>
</dbReference>
<feature type="transmembrane region" description="Helical" evidence="1">
    <location>
        <begin position="21"/>
        <end position="42"/>
    </location>
</feature>
<gene>
    <name evidence="2" type="ORF">AAK873_01940</name>
</gene>
<feature type="transmembrane region" description="Helical" evidence="1">
    <location>
        <begin position="48"/>
        <end position="68"/>
    </location>
</feature>
<feature type="transmembrane region" description="Helical" evidence="1">
    <location>
        <begin position="137"/>
        <end position="161"/>
    </location>
</feature>
<keyword evidence="3" id="KW-1185">Reference proteome</keyword>
<organism evidence="2 3">
    <name type="scientific">Heminiphilus faecis</name>
    <dbReference type="NCBI Taxonomy" id="2601703"/>
    <lineage>
        <taxon>Bacteria</taxon>
        <taxon>Pseudomonadati</taxon>
        <taxon>Bacteroidota</taxon>
        <taxon>Bacteroidia</taxon>
        <taxon>Bacteroidales</taxon>
        <taxon>Muribaculaceae</taxon>
        <taxon>Heminiphilus</taxon>
    </lineage>
</organism>
<feature type="transmembrane region" description="Helical" evidence="1">
    <location>
        <begin position="192"/>
        <end position="211"/>
    </location>
</feature>
<evidence type="ECO:0000313" key="3">
    <source>
        <dbReference type="Proteomes" id="UP001565200"/>
    </source>
</evidence>
<keyword evidence="1" id="KW-0472">Membrane</keyword>
<evidence type="ECO:0000313" key="2">
    <source>
        <dbReference type="EMBL" id="MEY8244377.1"/>
    </source>
</evidence>
<protein>
    <recommendedName>
        <fullName evidence="4">NADH dehydrogenase subunit 6</fullName>
    </recommendedName>
</protein>
<dbReference type="RefSeq" id="WP_121698246.1">
    <property type="nucleotide sequence ID" value="NZ_JBCLPP010000004.1"/>
</dbReference>